<protein>
    <submittedName>
        <fullName evidence="3">Uncharacterized protein</fullName>
    </submittedName>
</protein>
<dbReference type="EMBL" id="NESQ01000028">
    <property type="protein sequence ID" value="PUU82425.1"/>
    <property type="molecule type" value="Genomic_DNA"/>
</dbReference>
<reference evidence="3 4" key="1">
    <citation type="submission" date="2017-04" db="EMBL/GenBank/DDBJ databases">
        <title>Draft genome sequence of Tuber borchii Vittad., a whitish edible truffle.</title>
        <authorList>
            <consortium name="DOE Joint Genome Institute"/>
            <person name="Murat C."/>
            <person name="Kuo A."/>
            <person name="Barry K.W."/>
            <person name="Clum A."/>
            <person name="Dockter R.B."/>
            <person name="Fauchery L."/>
            <person name="Iotti M."/>
            <person name="Kohler A."/>
            <person name="Labutti K."/>
            <person name="Lindquist E.A."/>
            <person name="Lipzen A."/>
            <person name="Ohm R.A."/>
            <person name="Wang M."/>
            <person name="Grigoriev I.V."/>
            <person name="Zambonelli A."/>
            <person name="Martin F.M."/>
        </authorList>
    </citation>
    <scope>NUCLEOTIDE SEQUENCE [LARGE SCALE GENOMIC DNA]</scope>
    <source>
        <strain evidence="3 4">Tbo3840</strain>
    </source>
</reference>
<dbReference type="AlphaFoldDB" id="A0A2T7A409"/>
<comment type="caution">
    <text evidence="3">The sequence shown here is derived from an EMBL/GenBank/DDBJ whole genome shotgun (WGS) entry which is preliminary data.</text>
</comment>
<keyword evidence="4" id="KW-1185">Reference proteome</keyword>
<evidence type="ECO:0000256" key="1">
    <source>
        <dbReference type="SAM" id="Phobius"/>
    </source>
</evidence>
<organism evidence="3 4">
    <name type="scientific">Tuber borchii</name>
    <name type="common">White truffle</name>
    <dbReference type="NCBI Taxonomy" id="42251"/>
    <lineage>
        <taxon>Eukaryota</taxon>
        <taxon>Fungi</taxon>
        <taxon>Dikarya</taxon>
        <taxon>Ascomycota</taxon>
        <taxon>Pezizomycotina</taxon>
        <taxon>Pezizomycetes</taxon>
        <taxon>Pezizales</taxon>
        <taxon>Tuberaceae</taxon>
        <taxon>Tuber</taxon>
    </lineage>
</organism>
<dbReference type="Proteomes" id="UP000244722">
    <property type="component" value="Unassembled WGS sequence"/>
</dbReference>
<keyword evidence="2" id="KW-0732">Signal</keyword>
<keyword evidence="1" id="KW-0472">Membrane</keyword>
<accession>A0A2T7A409</accession>
<gene>
    <name evidence="3" type="ORF">B9Z19DRAFT_415425</name>
</gene>
<proteinExistence type="predicted"/>
<evidence type="ECO:0000313" key="4">
    <source>
        <dbReference type="Proteomes" id="UP000244722"/>
    </source>
</evidence>
<feature type="chain" id="PRO_5015518671" evidence="2">
    <location>
        <begin position="19"/>
        <end position="72"/>
    </location>
</feature>
<name>A0A2T7A409_TUBBO</name>
<evidence type="ECO:0000313" key="3">
    <source>
        <dbReference type="EMBL" id="PUU82425.1"/>
    </source>
</evidence>
<keyword evidence="1" id="KW-0812">Transmembrane</keyword>
<keyword evidence="1" id="KW-1133">Transmembrane helix</keyword>
<feature type="signal peptide" evidence="2">
    <location>
        <begin position="1"/>
        <end position="18"/>
    </location>
</feature>
<sequence>MCIFFLFLLASLSNLAPCIIHSSLSSLSTFLFLFLTALQFFSYKWSISFFLYCPLFLYSTRQRGRFLLIAFS</sequence>
<evidence type="ECO:0000256" key="2">
    <source>
        <dbReference type="SAM" id="SignalP"/>
    </source>
</evidence>
<feature type="transmembrane region" description="Helical" evidence="1">
    <location>
        <begin position="31"/>
        <end position="58"/>
    </location>
</feature>